<gene>
    <name evidence="8" type="ORF">IMG5_197040</name>
</gene>
<dbReference type="SUPFAM" id="SSF54001">
    <property type="entry name" value="Cysteine proteinases"/>
    <property type="match status" value="1"/>
</dbReference>
<evidence type="ECO:0000313" key="9">
    <source>
        <dbReference type="Proteomes" id="UP000008983"/>
    </source>
</evidence>
<dbReference type="RefSeq" id="XP_004024253.1">
    <property type="nucleotide sequence ID" value="XM_004024204.1"/>
</dbReference>
<evidence type="ECO:0000256" key="6">
    <source>
        <dbReference type="PROSITE-ProRule" id="PRU00239"/>
    </source>
</evidence>
<feature type="active site" evidence="5 6">
    <location>
        <position position="197"/>
    </location>
</feature>
<protein>
    <recommendedName>
        <fullName evidence="7">Calpain catalytic domain-containing protein</fullName>
    </recommendedName>
</protein>
<keyword evidence="2 6" id="KW-0645">Protease</keyword>
<dbReference type="InParanoid" id="G0R592"/>
<dbReference type="eggNOG" id="KOG0045">
    <property type="taxonomic scope" value="Eukaryota"/>
</dbReference>
<dbReference type="InterPro" id="IPR022684">
    <property type="entry name" value="Calpain_cysteine_protease"/>
</dbReference>
<dbReference type="GeneID" id="14903433"/>
<evidence type="ECO:0000256" key="2">
    <source>
        <dbReference type="ARBA" id="ARBA00022670"/>
    </source>
</evidence>
<evidence type="ECO:0000256" key="5">
    <source>
        <dbReference type="PIRSR" id="PIRSR622684-1"/>
    </source>
</evidence>
<feature type="active site" evidence="5 6">
    <location>
        <position position="217"/>
    </location>
</feature>
<dbReference type="AlphaFoldDB" id="G0R592"/>
<dbReference type="InterPro" id="IPR038765">
    <property type="entry name" value="Papain-like_cys_pep_sf"/>
</dbReference>
<evidence type="ECO:0000256" key="3">
    <source>
        <dbReference type="ARBA" id="ARBA00022801"/>
    </source>
</evidence>
<feature type="domain" description="Calpain catalytic" evidence="7">
    <location>
        <begin position="1"/>
        <end position="275"/>
    </location>
</feature>
<feature type="active site" evidence="5 6">
    <location>
        <position position="35"/>
    </location>
</feature>
<organism evidence="8 9">
    <name type="scientific">Ichthyophthirius multifiliis</name>
    <name type="common">White spot disease agent</name>
    <name type="synonym">Ich</name>
    <dbReference type="NCBI Taxonomy" id="5932"/>
    <lineage>
        <taxon>Eukaryota</taxon>
        <taxon>Sar</taxon>
        <taxon>Alveolata</taxon>
        <taxon>Ciliophora</taxon>
        <taxon>Intramacronucleata</taxon>
        <taxon>Oligohymenophorea</taxon>
        <taxon>Hymenostomatida</taxon>
        <taxon>Ophryoglenina</taxon>
        <taxon>Ichthyophthirius</taxon>
    </lineage>
</organism>
<dbReference type="Pfam" id="PF00648">
    <property type="entry name" value="Peptidase_C2"/>
    <property type="match status" value="1"/>
</dbReference>
<dbReference type="OMA" id="LFHGRWA"/>
<keyword evidence="9" id="KW-1185">Reference proteome</keyword>
<evidence type="ECO:0000256" key="4">
    <source>
        <dbReference type="ARBA" id="ARBA00022807"/>
    </source>
</evidence>
<reference evidence="8 9" key="1">
    <citation type="submission" date="2011-07" db="EMBL/GenBank/DDBJ databases">
        <authorList>
            <person name="Coyne R."/>
            <person name="Brami D."/>
            <person name="Johnson J."/>
            <person name="Hostetler J."/>
            <person name="Hannick L."/>
            <person name="Clark T."/>
            <person name="Cassidy-Hanley D."/>
            <person name="Inman J."/>
        </authorList>
    </citation>
    <scope>NUCLEOTIDE SEQUENCE [LARGE SCALE GENOMIC DNA]</scope>
    <source>
        <strain evidence="8 9">G5</strain>
    </source>
</reference>
<dbReference type="Proteomes" id="UP000008983">
    <property type="component" value="Unassembled WGS sequence"/>
</dbReference>
<dbReference type="PANTHER" id="PTHR10183">
    <property type="entry name" value="CALPAIN"/>
    <property type="match status" value="1"/>
</dbReference>
<keyword evidence="3 6" id="KW-0378">Hydrolase</keyword>
<dbReference type="GO" id="GO:0004198">
    <property type="term" value="F:calcium-dependent cysteine-type endopeptidase activity"/>
    <property type="evidence" value="ECO:0007669"/>
    <property type="project" value="InterPro"/>
</dbReference>
<dbReference type="InterPro" id="IPR000169">
    <property type="entry name" value="Pept_cys_AS"/>
</dbReference>
<dbReference type="PROSITE" id="PS00139">
    <property type="entry name" value="THIOL_PROTEASE_CYS"/>
    <property type="match status" value="1"/>
</dbReference>
<evidence type="ECO:0000256" key="1">
    <source>
        <dbReference type="ARBA" id="ARBA00007623"/>
    </source>
</evidence>
<evidence type="ECO:0000313" key="8">
    <source>
        <dbReference type="EMBL" id="EGR27369.1"/>
    </source>
</evidence>
<dbReference type="PROSITE" id="PS50203">
    <property type="entry name" value="CALPAIN_CAT"/>
    <property type="match status" value="1"/>
</dbReference>
<keyword evidence="4 6" id="KW-0788">Thiol protease</keyword>
<dbReference type="PRINTS" id="PR00704">
    <property type="entry name" value="CALPAIN"/>
</dbReference>
<sequence length="428" mass="48770">MASETSKWQRPPTGCVLFKDGIQPMDIRQGYIGDCYFMSAISVVGESRIQDIFMWKNPEFNKQAMENCGAYIVKFYINQQIVYIIVDDILPYGRNGKLLLGQSEDEKELWPAILEKAYAKLYGNYEKIEGGKVSYVLQELTGGLPDEIVLEQFQDNIETFWQSLVDYKKLGYIMGCGSPAHEQGDKAQSYEGIVFGHAYCIIDVRDLDGNKLLCIRNPHGNGGAEWTGDWGDNSQKWNSRLKKLVNDQFKEDGKFWMSVNDFVYEFRALYLCRIFQDSIWKQIFNIKAEWKEEKAAGLPTKKTPKAQMQKNPHYGIKVNKQCEVFISLTIEKCQDRLTGLYPIYFIVQKNGGKRVSRISSELLVGGCKGPTQLKNATASVFLKEFSYPYTFSLMCATMEVGGESGFSLQIYCTDKTAVVIDDSEFDVK</sequence>
<dbReference type="CDD" id="cd00044">
    <property type="entry name" value="CysPc"/>
    <property type="match status" value="1"/>
</dbReference>
<dbReference type="GO" id="GO:0006508">
    <property type="term" value="P:proteolysis"/>
    <property type="evidence" value="ECO:0007669"/>
    <property type="project" value="UniProtKB-KW"/>
</dbReference>
<dbReference type="SMART" id="SM00230">
    <property type="entry name" value="CysPc"/>
    <property type="match status" value="1"/>
</dbReference>
<name>G0R592_ICHMU</name>
<dbReference type="Gene3D" id="3.90.70.10">
    <property type="entry name" value="Cysteine proteinases"/>
    <property type="match status" value="1"/>
</dbReference>
<proteinExistence type="inferred from homology"/>
<dbReference type="OrthoDB" id="312490at2759"/>
<evidence type="ECO:0000259" key="7">
    <source>
        <dbReference type="PROSITE" id="PS50203"/>
    </source>
</evidence>
<accession>G0R592</accession>
<dbReference type="EMBL" id="GL984363">
    <property type="protein sequence ID" value="EGR27369.1"/>
    <property type="molecule type" value="Genomic_DNA"/>
</dbReference>
<dbReference type="STRING" id="857967.G0R592"/>
<dbReference type="InterPro" id="IPR001300">
    <property type="entry name" value="Peptidase_C2_calpain_cat"/>
</dbReference>
<dbReference type="Gene3D" id="2.60.120.380">
    <property type="match status" value="1"/>
</dbReference>
<dbReference type="PANTHER" id="PTHR10183:SF379">
    <property type="entry name" value="CALPAIN-5"/>
    <property type="match status" value="1"/>
</dbReference>
<comment type="similarity">
    <text evidence="1">Belongs to the peptidase C2 family.</text>
</comment>